<evidence type="ECO:0000256" key="10">
    <source>
        <dbReference type="SAM" id="MobiDB-lite"/>
    </source>
</evidence>
<dbReference type="NCBIfam" id="TIGR01352">
    <property type="entry name" value="tonB_Cterm"/>
    <property type="match status" value="1"/>
</dbReference>
<feature type="domain" description="TonB C-terminal" evidence="11">
    <location>
        <begin position="149"/>
        <end position="240"/>
    </location>
</feature>
<dbReference type="InterPro" id="IPR037682">
    <property type="entry name" value="TonB_C"/>
</dbReference>
<comment type="subcellular location">
    <subcellularLocation>
        <location evidence="1">Cell inner membrane</location>
        <topology evidence="1">Single-pass membrane protein</topology>
        <orientation evidence="1">Periplasmic side</orientation>
    </subcellularLocation>
</comment>
<reference evidence="12 13" key="1">
    <citation type="submission" date="2016-10" db="EMBL/GenBank/DDBJ databases">
        <authorList>
            <person name="de Groot N.N."/>
        </authorList>
    </citation>
    <scope>NUCLEOTIDE SEQUENCE [LARGE SCALE GENOMIC DNA]</scope>
    <source>
        <strain evidence="12 13">DSM 9990</strain>
    </source>
</reference>
<keyword evidence="4" id="KW-1003">Cell membrane</keyword>
<keyword evidence="3" id="KW-0813">Transport</keyword>
<dbReference type="InterPro" id="IPR003538">
    <property type="entry name" value="TonB"/>
</dbReference>
<keyword evidence="7" id="KW-0653">Protein transport</keyword>
<dbReference type="GO" id="GO:0055085">
    <property type="term" value="P:transmembrane transport"/>
    <property type="evidence" value="ECO:0007669"/>
    <property type="project" value="InterPro"/>
</dbReference>
<keyword evidence="13" id="KW-1185">Reference proteome</keyword>
<protein>
    <submittedName>
        <fullName evidence="12">Protein TonB</fullName>
    </submittedName>
</protein>
<evidence type="ECO:0000256" key="3">
    <source>
        <dbReference type="ARBA" id="ARBA00022448"/>
    </source>
</evidence>
<dbReference type="PANTHER" id="PTHR33446:SF14">
    <property type="entry name" value="PROTEIN TONB"/>
    <property type="match status" value="1"/>
</dbReference>
<feature type="region of interest" description="Disordered" evidence="10">
    <location>
        <begin position="120"/>
        <end position="140"/>
    </location>
</feature>
<keyword evidence="5" id="KW-0997">Cell inner membrane</keyword>
<dbReference type="PROSITE" id="PS52015">
    <property type="entry name" value="TONB_CTD"/>
    <property type="match status" value="1"/>
</dbReference>
<feature type="compositionally biased region" description="Polar residues" evidence="10">
    <location>
        <begin position="120"/>
        <end position="130"/>
    </location>
</feature>
<dbReference type="STRING" id="39841.SAMN05660836_00268"/>
<evidence type="ECO:0000256" key="2">
    <source>
        <dbReference type="ARBA" id="ARBA00006555"/>
    </source>
</evidence>
<keyword evidence="6" id="KW-0812">Transmembrane</keyword>
<dbReference type="AlphaFoldDB" id="A0A1I4QXU8"/>
<dbReference type="GO" id="GO:0015031">
    <property type="term" value="P:protein transport"/>
    <property type="evidence" value="ECO:0007669"/>
    <property type="project" value="UniProtKB-KW"/>
</dbReference>
<evidence type="ECO:0000313" key="12">
    <source>
        <dbReference type="EMBL" id="SFM44526.1"/>
    </source>
</evidence>
<evidence type="ECO:0000256" key="6">
    <source>
        <dbReference type="ARBA" id="ARBA00022692"/>
    </source>
</evidence>
<keyword evidence="9" id="KW-0472">Membrane</keyword>
<comment type="similarity">
    <text evidence="2">Belongs to the TonB family.</text>
</comment>
<evidence type="ECO:0000256" key="4">
    <source>
        <dbReference type="ARBA" id="ARBA00022475"/>
    </source>
</evidence>
<dbReference type="Pfam" id="PF03544">
    <property type="entry name" value="TonB_C"/>
    <property type="match status" value="1"/>
</dbReference>
<dbReference type="GO" id="GO:0005886">
    <property type="term" value="C:plasma membrane"/>
    <property type="evidence" value="ECO:0007669"/>
    <property type="project" value="UniProtKB-SubCell"/>
</dbReference>
<dbReference type="InterPro" id="IPR006260">
    <property type="entry name" value="TonB/TolA_C"/>
</dbReference>
<evidence type="ECO:0000256" key="5">
    <source>
        <dbReference type="ARBA" id="ARBA00022519"/>
    </source>
</evidence>
<dbReference type="GO" id="GO:0030288">
    <property type="term" value="C:outer membrane-bounded periplasmic space"/>
    <property type="evidence" value="ECO:0007669"/>
    <property type="project" value="InterPro"/>
</dbReference>
<dbReference type="GO" id="GO:0015891">
    <property type="term" value="P:siderophore transport"/>
    <property type="evidence" value="ECO:0007669"/>
    <property type="project" value="InterPro"/>
</dbReference>
<evidence type="ECO:0000256" key="9">
    <source>
        <dbReference type="ARBA" id="ARBA00023136"/>
    </source>
</evidence>
<proteinExistence type="inferred from homology"/>
<sequence>MEVGKRHYIAGFLCTLCLFLLLSRMGKNDTFLFTTPNPIGIEYSPYGMDFQTIRSVVEPEEIIESEPPPQTKIPEEIFFMEPPPPMENVAASVVTPPDISLRKPRTRVVHARVVHTNPVKTSRTVPSAPSGNRARPGIPGGLKTYGVAEVDEPPRVLHSVKPVYPLRARRLMIEGEVVVRFVVGRDGSIEDIRIISANPEGYFEKSVIEALKKWRFLPGRYKGETVKTLVVLPVKFRLKE</sequence>
<evidence type="ECO:0000256" key="1">
    <source>
        <dbReference type="ARBA" id="ARBA00004383"/>
    </source>
</evidence>
<dbReference type="SUPFAM" id="SSF74653">
    <property type="entry name" value="TolA/TonB C-terminal domain"/>
    <property type="match status" value="1"/>
</dbReference>
<dbReference type="PANTHER" id="PTHR33446">
    <property type="entry name" value="PROTEIN TONB-RELATED"/>
    <property type="match status" value="1"/>
</dbReference>
<dbReference type="GO" id="GO:0031992">
    <property type="term" value="F:energy transducer activity"/>
    <property type="evidence" value="ECO:0007669"/>
    <property type="project" value="InterPro"/>
</dbReference>
<name>A0A1I4QXU8_9BACT</name>
<organism evidence="12 13">
    <name type="scientific">Thermodesulforhabdus norvegica</name>
    <dbReference type="NCBI Taxonomy" id="39841"/>
    <lineage>
        <taxon>Bacteria</taxon>
        <taxon>Pseudomonadati</taxon>
        <taxon>Thermodesulfobacteriota</taxon>
        <taxon>Syntrophobacteria</taxon>
        <taxon>Syntrophobacterales</taxon>
        <taxon>Thermodesulforhabdaceae</taxon>
        <taxon>Thermodesulforhabdus</taxon>
    </lineage>
</organism>
<evidence type="ECO:0000256" key="8">
    <source>
        <dbReference type="ARBA" id="ARBA00022989"/>
    </source>
</evidence>
<gene>
    <name evidence="12" type="ORF">SAMN05660836_00268</name>
</gene>
<dbReference type="Proteomes" id="UP000199611">
    <property type="component" value="Unassembled WGS sequence"/>
</dbReference>
<dbReference type="PRINTS" id="PR01374">
    <property type="entry name" value="TONBPROTEIN"/>
</dbReference>
<keyword evidence="8" id="KW-1133">Transmembrane helix</keyword>
<accession>A0A1I4QXU8</accession>
<dbReference type="RefSeq" id="WP_093392880.1">
    <property type="nucleotide sequence ID" value="NZ_FOUU01000001.1"/>
</dbReference>
<evidence type="ECO:0000259" key="11">
    <source>
        <dbReference type="PROSITE" id="PS52015"/>
    </source>
</evidence>
<dbReference type="InterPro" id="IPR051045">
    <property type="entry name" value="TonB-dependent_transducer"/>
</dbReference>
<evidence type="ECO:0000256" key="7">
    <source>
        <dbReference type="ARBA" id="ARBA00022927"/>
    </source>
</evidence>
<dbReference type="EMBL" id="FOUU01000001">
    <property type="protein sequence ID" value="SFM44526.1"/>
    <property type="molecule type" value="Genomic_DNA"/>
</dbReference>
<evidence type="ECO:0000313" key="13">
    <source>
        <dbReference type="Proteomes" id="UP000199611"/>
    </source>
</evidence>
<dbReference type="Gene3D" id="3.30.1150.10">
    <property type="match status" value="1"/>
</dbReference>